<feature type="transmembrane region" description="Helical" evidence="2">
    <location>
        <begin position="255"/>
        <end position="274"/>
    </location>
</feature>
<protein>
    <submittedName>
        <fullName evidence="3">Uncharacterized protein</fullName>
    </submittedName>
</protein>
<sequence>MLTLPLLFANSLQKNVLTAEWTIQDSCSSPPNAMYYYNLQSTNANTPPNGEIWPLGYSLQATERTLESGCLGITVKVPFVGACCASFVDQNARLSSSLTTAVDVNFAAAIPSTAKNQKYCYLQSISGQSVFGFRSAWFLADGSCSVSESVSCSQDGILSFFPNQNCQGTPKTFGLSSSPSSISYGNANNTQASLIVIDSATNTVGWLATVPVLMISPNFSNPVVPVILVILVGFFLGMVYGCYFLCREYMEKKTAYMLGLLISQISWTITVVTLTMSKFSQFSGPVFVGVGLWIVNIASVISVCTVTSFLMQFLGYEKRTTYIVYGVIIGCNLVMGFQNQVSWNRLDQLWLFGFAFWDCFPPLYVSLALLKINSDSLSKRCRKLAKYDPWFFVAMIAHFLNIAIYVLFVALREFTAMFRSDRNWVEYGNFVTVILVIHATLNIYLIIRLRMFVKKRSIFSNSGDRSIYTSPAFTSRISTNHGKESIVLSPISPSKAFHSRNETNSTGVVSTKWDPQNKRSSTFDSRVTFS</sequence>
<dbReference type="AlphaFoldDB" id="A0AAD5UM61"/>
<feature type="transmembrane region" description="Helical" evidence="2">
    <location>
        <begin position="286"/>
        <end position="310"/>
    </location>
</feature>
<feature type="transmembrane region" description="Helical" evidence="2">
    <location>
        <begin position="430"/>
        <end position="447"/>
    </location>
</feature>
<evidence type="ECO:0000313" key="3">
    <source>
        <dbReference type="EMBL" id="KAJ3260145.1"/>
    </source>
</evidence>
<keyword evidence="2" id="KW-0812">Transmembrane</keyword>
<proteinExistence type="predicted"/>
<feature type="compositionally biased region" description="Polar residues" evidence="1">
    <location>
        <begin position="518"/>
        <end position="530"/>
    </location>
</feature>
<keyword evidence="2" id="KW-0472">Membrane</keyword>
<feature type="transmembrane region" description="Helical" evidence="2">
    <location>
        <begin position="349"/>
        <end position="370"/>
    </location>
</feature>
<feature type="region of interest" description="Disordered" evidence="1">
    <location>
        <begin position="497"/>
        <end position="530"/>
    </location>
</feature>
<comment type="caution">
    <text evidence="3">The sequence shown here is derived from an EMBL/GenBank/DDBJ whole genome shotgun (WGS) entry which is preliminary data.</text>
</comment>
<organism evidence="3 4">
    <name type="scientific">Boothiomyces macroporosus</name>
    <dbReference type="NCBI Taxonomy" id="261099"/>
    <lineage>
        <taxon>Eukaryota</taxon>
        <taxon>Fungi</taxon>
        <taxon>Fungi incertae sedis</taxon>
        <taxon>Chytridiomycota</taxon>
        <taxon>Chytridiomycota incertae sedis</taxon>
        <taxon>Chytridiomycetes</taxon>
        <taxon>Rhizophydiales</taxon>
        <taxon>Terramycetaceae</taxon>
        <taxon>Boothiomyces</taxon>
    </lineage>
</organism>
<keyword evidence="2" id="KW-1133">Transmembrane helix</keyword>
<feature type="transmembrane region" description="Helical" evidence="2">
    <location>
        <begin position="322"/>
        <end position="343"/>
    </location>
</feature>
<feature type="transmembrane region" description="Helical" evidence="2">
    <location>
        <begin position="390"/>
        <end position="410"/>
    </location>
</feature>
<reference evidence="3" key="1">
    <citation type="submission" date="2020-05" db="EMBL/GenBank/DDBJ databases">
        <title>Phylogenomic resolution of chytrid fungi.</title>
        <authorList>
            <person name="Stajich J.E."/>
            <person name="Amses K."/>
            <person name="Simmons R."/>
            <person name="Seto K."/>
            <person name="Myers J."/>
            <person name="Bonds A."/>
            <person name="Quandt C.A."/>
            <person name="Barry K."/>
            <person name="Liu P."/>
            <person name="Grigoriev I."/>
            <person name="Longcore J.E."/>
            <person name="James T.Y."/>
        </authorList>
    </citation>
    <scope>NUCLEOTIDE SEQUENCE</scope>
    <source>
        <strain evidence="3">PLAUS21</strain>
    </source>
</reference>
<evidence type="ECO:0000256" key="2">
    <source>
        <dbReference type="SAM" id="Phobius"/>
    </source>
</evidence>
<accession>A0AAD5UM61</accession>
<keyword evidence="4" id="KW-1185">Reference proteome</keyword>
<dbReference type="Proteomes" id="UP001210925">
    <property type="component" value="Unassembled WGS sequence"/>
</dbReference>
<evidence type="ECO:0000256" key="1">
    <source>
        <dbReference type="SAM" id="MobiDB-lite"/>
    </source>
</evidence>
<gene>
    <name evidence="3" type="ORF">HK103_001221</name>
</gene>
<feature type="transmembrane region" description="Helical" evidence="2">
    <location>
        <begin position="223"/>
        <end position="243"/>
    </location>
</feature>
<evidence type="ECO:0000313" key="4">
    <source>
        <dbReference type="Proteomes" id="UP001210925"/>
    </source>
</evidence>
<name>A0AAD5UM61_9FUNG</name>
<dbReference type="EMBL" id="JADGKB010000013">
    <property type="protein sequence ID" value="KAJ3260145.1"/>
    <property type="molecule type" value="Genomic_DNA"/>
</dbReference>